<dbReference type="PIRSF" id="PIRSF017259">
    <property type="entry name" value="tRNA_mtfrase_TRM11"/>
    <property type="match status" value="1"/>
</dbReference>
<dbReference type="eggNOG" id="KOG2671">
    <property type="taxonomic scope" value="Eukaryota"/>
</dbReference>
<dbReference type="Proteomes" id="UP000016924">
    <property type="component" value="Unassembled WGS sequence"/>
</dbReference>
<dbReference type="PANTHER" id="PTHR13370:SF3">
    <property type="entry name" value="TRNA (GUANINE(10)-N2)-METHYLTRANSFERASE HOMOLOG"/>
    <property type="match status" value="1"/>
</dbReference>
<dbReference type="PROSITE" id="PS51627">
    <property type="entry name" value="SAM_MT_TRM11"/>
    <property type="match status" value="1"/>
</dbReference>
<keyword evidence="3 10" id="KW-0820">tRNA-binding</keyword>
<dbReference type="GO" id="GO:0030488">
    <property type="term" value="P:tRNA methylation"/>
    <property type="evidence" value="ECO:0007669"/>
    <property type="project" value="EnsemblFungi"/>
</dbReference>
<dbReference type="GeneID" id="19897971"/>
<keyword evidence="4 10" id="KW-0489">Methyltransferase</keyword>
<dbReference type="PROSITE" id="PS00092">
    <property type="entry name" value="N6_MTASE"/>
    <property type="match status" value="1"/>
</dbReference>
<reference evidence="14" key="1">
    <citation type="submission" date="2012-06" db="EMBL/GenBank/DDBJ databases">
        <title>The genome sequence of Coniosporium apollinis CBS 100218.</title>
        <authorList>
            <consortium name="The Broad Institute Genome Sequencing Platform"/>
            <person name="Cuomo C."/>
            <person name="Gorbushina A."/>
            <person name="Noack S."/>
            <person name="Walker B."/>
            <person name="Young S.K."/>
            <person name="Zeng Q."/>
            <person name="Gargeya S."/>
            <person name="Fitzgerald M."/>
            <person name="Haas B."/>
            <person name="Abouelleil A."/>
            <person name="Alvarado L."/>
            <person name="Arachchi H.M."/>
            <person name="Berlin A.M."/>
            <person name="Chapman S.B."/>
            <person name="Goldberg J."/>
            <person name="Griggs A."/>
            <person name="Gujja S."/>
            <person name="Hansen M."/>
            <person name="Howarth C."/>
            <person name="Imamovic A."/>
            <person name="Larimer J."/>
            <person name="McCowan C."/>
            <person name="Montmayeur A."/>
            <person name="Murphy C."/>
            <person name="Neiman D."/>
            <person name="Pearson M."/>
            <person name="Priest M."/>
            <person name="Roberts A."/>
            <person name="Saif S."/>
            <person name="Shea T."/>
            <person name="Sisk P."/>
            <person name="Sykes S."/>
            <person name="Wortman J."/>
            <person name="Nusbaum C."/>
            <person name="Birren B."/>
        </authorList>
    </citation>
    <scope>NUCLEOTIDE SEQUENCE [LARGE SCALE GENOMIC DNA]</scope>
    <source>
        <strain evidence="14">CBS 100218</strain>
    </source>
</reference>
<evidence type="ECO:0000256" key="7">
    <source>
        <dbReference type="ARBA" id="ARBA00022694"/>
    </source>
</evidence>
<keyword evidence="2" id="KW-0963">Cytoplasm</keyword>
<keyword evidence="8 10" id="KW-0694">RNA-binding</keyword>
<feature type="domain" description="tRNA (guanine(10)-N(2))-methyltransferase TRMT11 N-terminal" evidence="12">
    <location>
        <begin position="1"/>
        <end position="171"/>
    </location>
</feature>
<evidence type="ECO:0000256" key="10">
    <source>
        <dbReference type="PROSITE-ProRule" id="PRU00959"/>
    </source>
</evidence>
<evidence type="ECO:0000313" key="13">
    <source>
        <dbReference type="EMBL" id="EON61445.1"/>
    </source>
</evidence>
<comment type="subcellular location">
    <subcellularLocation>
        <location evidence="1">Cytoplasm</location>
    </subcellularLocation>
</comment>
<dbReference type="InterPro" id="IPR029063">
    <property type="entry name" value="SAM-dependent_MTases_sf"/>
</dbReference>
<name>R7YHR5_CONA1</name>
<dbReference type="EMBL" id="JH767555">
    <property type="protein sequence ID" value="EON61445.1"/>
    <property type="molecule type" value="Genomic_DNA"/>
</dbReference>
<dbReference type="GO" id="GO:0005737">
    <property type="term" value="C:cytoplasm"/>
    <property type="evidence" value="ECO:0007669"/>
    <property type="project" value="UniProtKB-SubCell"/>
</dbReference>
<protein>
    <recommendedName>
        <fullName evidence="9">tRNA (guanine(10)-N(2))-methyltransferase</fullName>
        <ecNumber evidence="9">2.1.1.214</ecNumber>
    </recommendedName>
</protein>
<dbReference type="Gene3D" id="3.40.50.150">
    <property type="entry name" value="Vaccinia Virus protein VP39"/>
    <property type="match status" value="1"/>
</dbReference>
<dbReference type="AlphaFoldDB" id="R7YHR5"/>
<dbReference type="GO" id="GO:0160102">
    <property type="term" value="F:tRNA (guanine(10)-N2)-methyltransferase activity"/>
    <property type="evidence" value="ECO:0007669"/>
    <property type="project" value="UniProtKB-EC"/>
</dbReference>
<dbReference type="InterPro" id="IPR016691">
    <property type="entry name" value="TRMT11"/>
</dbReference>
<dbReference type="OrthoDB" id="296065at2759"/>
<feature type="domain" description="Ribosomal RNA large subunit methyltransferase K/L-like methyltransferase" evidence="11">
    <location>
        <begin position="181"/>
        <end position="295"/>
    </location>
</feature>
<dbReference type="OMA" id="AFNKWSR"/>
<evidence type="ECO:0000256" key="3">
    <source>
        <dbReference type="ARBA" id="ARBA00022555"/>
    </source>
</evidence>
<dbReference type="Pfam" id="PF01170">
    <property type="entry name" value="UPF0020"/>
    <property type="match status" value="1"/>
</dbReference>
<dbReference type="GO" id="GO:0000049">
    <property type="term" value="F:tRNA binding"/>
    <property type="evidence" value="ECO:0007669"/>
    <property type="project" value="UniProtKB-UniRule"/>
</dbReference>
<dbReference type="RefSeq" id="XP_007776762.1">
    <property type="nucleotide sequence ID" value="XM_007778572.1"/>
</dbReference>
<evidence type="ECO:0000259" key="12">
    <source>
        <dbReference type="Pfam" id="PF25904"/>
    </source>
</evidence>
<dbReference type="EC" id="2.1.1.214" evidence="9"/>
<accession>R7YHR5</accession>
<dbReference type="InterPro" id="IPR059073">
    <property type="entry name" value="TRMT11_N"/>
</dbReference>
<keyword evidence="6 10" id="KW-0949">S-adenosyl-L-methionine</keyword>
<dbReference type="Pfam" id="PF25904">
    <property type="entry name" value="Tmrp11_N"/>
    <property type="match status" value="1"/>
</dbReference>
<dbReference type="InterPro" id="IPR000241">
    <property type="entry name" value="RlmKL-like_Mtase"/>
</dbReference>
<keyword evidence="14" id="KW-1185">Reference proteome</keyword>
<evidence type="ECO:0000256" key="5">
    <source>
        <dbReference type="ARBA" id="ARBA00022679"/>
    </source>
</evidence>
<evidence type="ECO:0000256" key="2">
    <source>
        <dbReference type="ARBA" id="ARBA00022490"/>
    </source>
</evidence>
<comment type="similarity">
    <text evidence="10">Belongs to the class I-like SAM-binding methyltransferase superfamily. TRM11 methyltransferase family.</text>
</comment>
<evidence type="ECO:0000313" key="14">
    <source>
        <dbReference type="Proteomes" id="UP000016924"/>
    </source>
</evidence>
<evidence type="ECO:0000256" key="9">
    <source>
        <dbReference type="ARBA" id="ARBA00066937"/>
    </source>
</evidence>
<evidence type="ECO:0000256" key="1">
    <source>
        <dbReference type="ARBA" id="ARBA00004496"/>
    </source>
</evidence>
<organism evidence="13 14">
    <name type="scientific">Coniosporium apollinis (strain CBS 100218)</name>
    <name type="common">Rock-inhabiting black yeast</name>
    <dbReference type="NCBI Taxonomy" id="1168221"/>
    <lineage>
        <taxon>Eukaryota</taxon>
        <taxon>Fungi</taxon>
        <taxon>Dikarya</taxon>
        <taxon>Ascomycota</taxon>
        <taxon>Pezizomycotina</taxon>
        <taxon>Dothideomycetes</taxon>
        <taxon>Dothideomycetes incertae sedis</taxon>
        <taxon>Coniosporium</taxon>
    </lineage>
</organism>
<sequence length="464" mass="51358">MEYLVRLIQIHETFRKPELEALAELVSVGLEIVYYHDSSPFCIIRLPSPAAARALITRSILSAGIYELWGSGTDYASLHVSVRTRTAAFWPSYKTTSFRFTLDGFQGKRSTATQRALIESFSYMGFDGPILMNGAELQLCVFEEYALRAPGAAVEEPRQLYLGRFITASGRAAVTKYDLKKRAYISTTSMDAELALVTANLALAAPGKLMYDPFVGTGGFPLACAHFGAMAIGSDIDGRSIRGKNGMGVISNFVQYRLLGNYGDCFVADLTNTPMREGRWLDGIVCDPPYGVREGLKVLGNKDGKGTEAVYVDGKLAHLPKGSMLTSVLLHDKRQDGFVPPKRPYSFEAMLDDILEFASVMLVDDARLSMWMPTANDEDIELAIPTHPCLEIVSVCVQAFNKWSRRLLTYRRIPDSEVDSTAVQQRREYSSGIHANDLNSFRRKYFEGFKVPNGDTQSNGAPLP</sequence>
<dbReference type="GO" id="GO:0043528">
    <property type="term" value="C:tRNA (m2G10) methyltransferase complex"/>
    <property type="evidence" value="ECO:0007669"/>
    <property type="project" value="EnsemblFungi"/>
</dbReference>
<evidence type="ECO:0000259" key="11">
    <source>
        <dbReference type="Pfam" id="PF01170"/>
    </source>
</evidence>
<dbReference type="PANTHER" id="PTHR13370">
    <property type="entry name" value="RNA METHYLASE-RELATED"/>
    <property type="match status" value="1"/>
</dbReference>
<evidence type="ECO:0000256" key="6">
    <source>
        <dbReference type="ARBA" id="ARBA00022691"/>
    </source>
</evidence>
<dbReference type="InterPro" id="IPR002052">
    <property type="entry name" value="DNA_methylase_N6_adenine_CS"/>
</dbReference>
<dbReference type="HOGENOM" id="CLU_029646_3_0_1"/>
<dbReference type="SUPFAM" id="SSF53335">
    <property type="entry name" value="S-adenosyl-L-methionine-dependent methyltransferases"/>
    <property type="match status" value="1"/>
</dbReference>
<gene>
    <name evidence="13" type="ORF">W97_00660</name>
</gene>
<dbReference type="STRING" id="1168221.R7YHR5"/>
<evidence type="ECO:0000256" key="8">
    <source>
        <dbReference type="ARBA" id="ARBA00022884"/>
    </source>
</evidence>
<keyword evidence="5 10" id="KW-0808">Transferase</keyword>
<evidence type="ECO:0000256" key="4">
    <source>
        <dbReference type="ARBA" id="ARBA00022603"/>
    </source>
</evidence>
<proteinExistence type="inferred from homology"/>
<keyword evidence="7 10" id="KW-0819">tRNA processing</keyword>